<feature type="compositionally biased region" description="Polar residues" evidence="1">
    <location>
        <begin position="22"/>
        <end position="34"/>
    </location>
</feature>
<evidence type="ECO:0000313" key="3">
    <source>
        <dbReference type="Proteomes" id="UP000807769"/>
    </source>
</evidence>
<dbReference type="Proteomes" id="UP000807769">
    <property type="component" value="Unassembled WGS sequence"/>
</dbReference>
<comment type="caution">
    <text evidence="2">The sequence shown here is derived from an EMBL/GenBank/DDBJ whole genome shotgun (WGS) entry which is preliminary data.</text>
</comment>
<gene>
    <name evidence="2" type="ORF">BJ212DRAFT_1488597</name>
</gene>
<dbReference type="EMBL" id="JABBWG010000171">
    <property type="protein sequence ID" value="KAG1798410.1"/>
    <property type="molecule type" value="Genomic_DNA"/>
</dbReference>
<evidence type="ECO:0000313" key="2">
    <source>
        <dbReference type="EMBL" id="KAG1798410.1"/>
    </source>
</evidence>
<accession>A0A9P7J0H2</accession>
<dbReference type="RefSeq" id="XP_041185616.1">
    <property type="nucleotide sequence ID" value="XM_041341373.1"/>
</dbReference>
<sequence length="247" mass="27168">MTTEEPEDTQGSRAPNTRPKHNANTFCPSNRSIPNLINDPATQSSVKDKNTAHAELEKKLLLTPAAEVMLDSLTTALLDFSVQAHSLTPMHMDVLRAIAILLFKTDHDRKANILANSINALFEEPINRLKKLAGAHTKRTNKIPVLQQTIKRVEEAADRVYSSIADIKNAIKVITPSINSLQSQVEDLNSKTLSTLTQQLAMTWPSYNSIMAAHLPPMVDQVIARAAIRACQILLDPNPGAQLFPPT</sequence>
<dbReference type="AlphaFoldDB" id="A0A9P7J0H2"/>
<organism evidence="2 3">
    <name type="scientific">Suillus subaureus</name>
    <dbReference type="NCBI Taxonomy" id="48587"/>
    <lineage>
        <taxon>Eukaryota</taxon>
        <taxon>Fungi</taxon>
        <taxon>Dikarya</taxon>
        <taxon>Basidiomycota</taxon>
        <taxon>Agaricomycotina</taxon>
        <taxon>Agaricomycetes</taxon>
        <taxon>Agaricomycetidae</taxon>
        <taxon>Boletales</taxon>
        <taxon>Suillineae</taxon>
        <taxon>Suillaceae</taxon>
        <taxon>Suillus</taxon>
    </lineage>
</organism>
<feature type="region of interest" description="Disordered" evidence="1">
    <location>
        <begin position="1"/>
        <end position="34"/>
    </location>
</feature>
<evidence type="ECO:0000256" key="1">
    <source>
        <dbReference type="SAM" id="MobiDB-lite"/>
    </source>
</evidence>
<protein>
    <submittedName>
        <fullName evidence="2">Uncharacterized protein</fullName>
    </submittedName>
</protein>
<proteinExistence type="predicted"/>
<reference evidence="2" key="1">
    <citation type="journal article" date="2020" name="New Phytol.">
        <title>Comparative genomics reveals dynamic genome evolution in host specialist ectomycorrhizal fungi.</title>
        <authorList>
            <person name="Lofgren L.A."/>
            <person name="Nguyen N.H."/>
            <person name="Vilgalys R."/>
            <person name="Ruytinx J."/>
            <person name="Liao H.L."/>
            <person name="Branco S."/>
            <person name="Kuo A."/>
            <person name="LaButti K."/>
            <person name="Lipzen A."/>
            <person name="Andreopoulos W."/>
            <person name="Pangilinan J."/>
            <person name="Riley R."/>
            <person name="Hundley H."/>
            <person name="Na H."/>
            <person name="Barry K."/>
            <person name="Grigoriev I.V."/>
            <person name="Stajich J.E."/>
            <person name="Kennedy P.G."/>
        </authorList>
    </citation>
    <scope>NUCLEOTIDE SEQUENCE</scope>
    <source>
        <strain evidence="2">MN1</strain>
    </source>
</reference>
<name>A0A9P7J0H2_9AGAM</name>
<dbReference type="GeneID" id="64635389"/>
<dbReference type="OrthoDB" id="2691944at2759"/>
<keyword evidence="3" id="KW-1185">Reference proteome</keyword>